<reference evidence="1 2" key="1">
    <citation type="submission" date="2024-04" db="EMBL/GenBank/DDBJ databases">
        <title>Luteolibacter sp. isolated from soil.</title>
        <authorList>
            <person name="An J."/>
        </authorList>
    </citation>
    <scope>NUCLEOTIDE SEQUENCE [LARGE SCALE GENOMIC DNA]</scope>
    <source>
        <strain evidence="1 2">Y139</strain>
    </source>
</reference>
<evidence type="ECO:0000313" key="2">
    <source>
        <dbReference type="Proteomes" id="UP001371305"/>
    </source>
</evidence>
<evidence type="ECO:0000313" key="1">
    <source>
        <dbReference type="EMBL" id="MEK7953839.1"/>
    </source>
</evidence>
<gene>
    <name evidence="1" type="ORF">WKV53_25205</name>
</gene>
<organism evidence="1 2">
    <name type="scientific">Luteolibacter soli</name>
    <dbReference type="NCBI Taxonomy" id="3135280"/>
    <lineage>
        <taxon>Bacteria</taxon>
        <taxon>Pseudomonadati</taxon>
        <taxon>Verrucomicrobiota</taxon>
        <taxon>Verrucomicrobiia</taxon>
        <taxon>Verrucomicrobiales</taxon>
        <taxon>Verrucomicrobiaceae</taxon>
        <taxon>Luteolibacter</taxon>
    </lineage>
</organism>
<sequence>METIPSETLAKILELRQANGLEATEAAVYADLEKSKCKWTLVDTPRYRRAGASPLWVSGKYLSSYGTCPASGEADQGRAGAAPKATRAAAAPKAAASATASKIDESAFYKVLHGKGFPVKISQNLLTGEIETSIPDSISKLELQFSAIPANASGIHISQTSPQIQVAMPLEKFLEIAGIRP</sequence>
<accession>A0ABU9B3Q7</accession>
<keyword evidence="2" id="KW-1185">Reference proteome</keyword>
<dbReference type="RefSeq" id="WP_341407606.1">
    <property type="nucleotide sequence ID" value="NZ_JBBUKT010000014.1"/>
</dbReference>
<proteinExistence type="predicted"/>
<name>A0ABU9B3Q7_9BACT</name>
<dbReference type="EMBL" id="JBBUKT010000014">
    <property type="protein sequence ID" value="MEK7953839.1"/>
    <property type="molecule type" value="Genomic_DNA"/>
</dbReference>
<comment type="caution">
    <text evidence="1">The sequence shown here is derived from an EMBL/GenBank/DDBJ whole genome shotgun (WGS) entry which is preliminary data.</text>
</comment>
<dbReference type="Proteomes" id="UP001371305">
    <property type="component" value="Unassembled WGS sequence"/>
</dbReference>
<protein>
    <submittedName>
        <fullName evidence="1">Uncharacterized protein</fullName>
    </submittedName>
</protein>